<dbReference type="Gene3D" id="1.10.10.10">
    <property type="entry name" value="Winged helix-like DNA-binding domain superfamily/Winged helix DNA-binding domain"/>
    <property type="match status" value="1"/>
</dbReference>
<dbReference type="STRING" id="449.LHA_2950"/>
<reference evidence="3" key="1">
    <citation type="submission" date="2014-09" db="EMBL/GenBank/DDBJ databases">
        <authorList>
            <person name="Gomez-Valero L."/>
        </authorList>
    </citation>
    <scope>NUCLEOTIDE SEQUENCE [LARGE SCALE GENOMIC DNA]</scope>
    <source>
        <strain evidence="3">ATCC35250</strain>
    </source>
</reference>
<evidence type="ECO:0000313" key="2">
    <source>
        <dbReference type="EMBL" id="CEK11942.1"/>
    </source>
</evidence>
<dbReference type="PATRIC" id="fig|449.7.peg.1487"/>
<dbReference type="KEGG" id="lha:LHA_2950"/>
<dbReference type="HOGENOM" id="CLU_171661_2_1_6"/>
<dbReference type="SUPFAM" id="SSF46785">
    <property type="entry name" value="Winged helix' DNA-binding domain"/>
    <property type="match status" value="1"/>
</dbReference>
<dbReference type="AlphaFoldDB" id="A0A0A8UXS4"/>
<organism evidence="2 3">
    <name type="scientific">Legionella hackeliae</name>
    <dbReference type="NCBI Taxonomy" id="449"/>
    <lineage>
        <taxon>Bacteria</taxon>
        <taxon>Pseudomonadati</taxon>
        <taxon>Pseudomonadota</taxon>
        <taxon>Gammaproteobacteria</taxon>
        <taxon>Legionellales</taxon>
        <taxon>Legionellaceae</taxon>
        <taxon>Legionella</taxon>
    </lineage>
</organism>
<dbReference type="Pfam" id="PF09012">
    <property type="entry name" value="FeoC"/>
    <property type="match status" value="1"/>
</dbReference>
<protein>
    <recommendedName>
        <fullName evidence="1">Transcriptional regulator HTH-type FeoC domain-containing protein</fullName>
    </recommendedName>
</protein>
<gene>
    <name evidence="2" type="ORF">LHA_2950</name>
</gene>
<dbReference type="OrthoDB" id="467062at2"/>
<proteinExistence type="predicted"/>
<dbReference type="InterPro" id="IPR015102">
    <property type="entry name" value="Tscrpt_reg_HTH_FeoC"/>
</dbReference>
<dbReference type="InterPro" id="IPR036390">
    <property type="entry name" value="WH_DNA-bd_sf"/>
</dbReference>
<accession>A0A0A8UXS4</accession>
<keyword evidence="3" id="KW-1185">Reference proteome</keyword>
<dbReference type="Proteomes" id="UP000032803">
    <property type="component" value="Chromosome I"/>
</dbReference>
<sequence>MLLQIREFIRREQVVSNQQIAREFKLDTDSLQPMLDLWLRKGVISFCQEKTACQTRCFKCKIQPPVYYQYNSTKK</sequence>
<evidence type="ECO:0000313" key="3">
    <source>
        <dbReference type="Proteomes" id="UP000032803"/>
    </source>
</evidence>
<dbReference type="EMBL" id="LN681225">
    <property type="protein sequence ID" value="CEK11942.1"/>
    <property type="molecule type" value="Genomic_DNA"/>
</dbReference>
<dbReference type="InterPro" id="IPR036388">
    <property type="entry name" value="WH-like_DNA-bd_sf"/>
</dbReference>
<name>A0A0A8UXS4_LEGHA</name>
<evidence type="ECO:0000259" key="1">
    <source>
        <dbReference type="Pfam" id="PF09012"/>
    </source>
</evidence>
<dbReference type="RefSeq" id="WP_045107039.1">
    <property type="nucleotide sequence ID" value="NZ_LN681225.1"/>
</dbReference>
<feature type="domain" description="Transcriptional regulator HTH-type FeoC" evidence="1">
    <location>
        <begin position="1"/>
        <end position="68"/>
    </location>
</feature>